<evidence type="ECO:0000313" key="2">
    <source>
        <dbReference type="EMBL" id="MFC6792275.1"/>
    </source>
</evidence>
<dbReference type="InterPro" id="IPR025110">
    <property type="entry name" value="AMP-bd_C"/>
</dbReference>
<sequence length="153" mass="16640">MRGAMALGAWQNGRIASGPFLEDHEDPSSRIYPMGDLVRRRPDGLYEYVGRIDRRIKVRGLWADLGEIELAMHGIEGIDEAVAVATAGQEEADSIAVYVKAGGPSRPSQEVIRSAIAAATAEHMVPSRIVYVDEIPRLANFKADLVKLARTVG</sequence>
<dbReference type="Gene3D" id="3.40.50.12780">
    <property type="entry name" value="N-terminal domain of ligase-like"/>
    <property type="match status" value="1"/>
</dbReference>
<dbReference type="RefSeq" id="WP_378973969.1">
    <property type="nucleotide sequence ID" value="NZ_JBHSWN010000001.1"/>
</dbReference>
<accession>A0ABW2BPY2</accession>
<feature type="domain" description="AMP-binding enzyme C-terminal" evidence="1">
    <location>
        <begin position="67"/>
        <end position="142"/>
    </location>
</feature>
<reference evidence="3" key="1">
    <citation type="journal article" date="2019" name="Int. J. Syst. Evol. Microbiol.">
        <title>The Global Catalogue of Microorganisms (GCM) 10K type strain sequencing project: providing services to taxonomists for standard genome sequencing and annotation.</title>
        <authorList>
            <consortium name="The Broad Institute Genomics Platform"/>
            <consortium name="The Broad Institute Genome Sequencing Center for Infectious Disease"/>
            <person name="Wu L."/>
            <person name="Ma J."/>
        </authorList>
    </citation>
    <scope>NUCLEOTIDE SEQUENCE [LARGE SCALE GENOMIC DNA]</scope>
    <source>
        <strain evidence="3">CCUG 48316</strain>
    </source>
</reference>
<protein>
    <recommendedName>
        <fullName evidence="1">AMP-binding enzyme C-terminal domain-containing protein</fullName>
    </recommendedName>
</protein>
<dbReference type="SUPFAM" id="SSF56801">
    <property type="entry name" value="Acetyl-CoA synthetase-like"/>
    <property type="match status" value="1"/>
</dbReference>
<organism evidence="2 3">
    <name type="scientific">Methylobacterium komagatae</name>
    <dbReference type="NCBI Taxonomy" id="374425"/>
    <lineage>
        <taxon>Bacteria</taxon>
        <taxon>Pseudomonadati</taxon>
        <taxon>Pseudomonadota</taxon>
        <taxon>Alphaproteobacteria</taxon>
        <taxon>Hyphomicrobiales</taxon>
        <taxon>Methylobacteriaceae</taxon>
        <taxon>Methylobacterium</taxon>
    </lineage>
</organism>
<dbReference type="InterPro" id="IPR042099">
    <property type="entry name" value="ANL_N_sf"/>
</dbReference>
<dbReference type="Gene3D" id="3.30.300.30">
    <property type="match status" value="1"/>
</dbReference>
<evidence type="ECO:0000259" key="1">
    <source>
        <dbReference type="Pfam" id="PF13193"/>
    </source>
</evidence>
<comment type="caution">
    <text evidence="2">The sequence shown here is derived from an EMBL/GenBank/DDBJ whole genome shotgun (WGS) entry which is preliminary data.</text>
</comment>
<keyword evidence="3" id="KW-1185">Reference proteome</keyword>
<dbReference type="PANTHER" id="PTHR45527">
    <property type="entry name" value="NONRIBOSOMAL PEPTIDE SYNTHETASE"/>
    <property type="match status" value="1"/>
</dbReference>
<name>A0ABW2BPY2_9HYPH</name>
<dbReference type="InterPro" id="IPR045851">
    <property type="entry name" value="AMP-bd_C_sf"/>
</dbReference>
<gene>
    <name evidence="2" type="ORF">ACFQE0_23515</name>
</gene>
<dbReference type="EMBL" id="JBHSWN010000001">
    <property type="protein sequence ID" value="MFC6792275.1"/>
    <property type="molecule type" value="Genomic_DNA"/>
</dbReference>
<proteinExistence type="predicted"/>
<evidence type="ECO:0000313" key="3">
    <source>
        <dbReference type="Proteomes" id="UP001596292"/>
    </source>
</evidence>
<dbReference type="PANTHER" id="PTHR45527:SF1">
    <property type="entry name" value="FATTY ACID SYNTHASE"/>
    <property type="match status" value="1"/>
</dbReference>
<dbReference type="Pfam" id="PF13193">
    <property type="entry name" value="AMP-binding_C"/>
    <property type="match status" value="1"/>
</dbReference>
<dbReference type="Proteomes" id="UP001596292">
    <property type="component" value="Unassembled WGS sequence"/>
</dbReference>